<reference evidence="1" key="1">
    <citation type="submission" date="2020-09" db="EMBL/GenBank/DDBJ databases">
        <title>New species isolated from human feces.</title>
        <authorList>
            <person name="Kitahara M."/>
            <person name="Shigeno Y."/>
            <person name="Shime M."/>
            <person name="Matsumoto Y."/>
            <person name="Nakamura S."/>
            <person name="Motooka D."/>
            <person name="Fukuoka S."/>
            <person name="Nishikawa H."/>
            <person name="Benno Y."/>
        </authorList>
    </citation>
    <scope>NUCLEOTIDE SEQUENCE</scope>
    <source>
        <strain evidence="1">MM59</strain>
    </source>
</reference>
<evidence type="ECO:0000313" key="1">
    <source>
        <dbReference type="EMBL" id="BCK85360.1"/>
    </source>
</evidence>
<organism evidence="1 2">
    <name type="scientific">Pusillibacter faecalis</name>
    <dbReference type="NCBI Taxonomy" id="2714358"/>
    <lineage>
        <taxon>Bacteria</taxon>
        <taxon>Bacillati</taxon>
        <taxon>Bacillota</taxon>
        <taxon>Clostridia</taxon>
        <taxon>Eubacteriales</taxon>
        <taxon>Oscillospiraceae</taxon>
        <taxon>Pusillibacter</taxon>
    </lineage>
</organism>
<sequence length="612" mass="68204">MAQMAAGSNITIMRIKEFLGLNENQDGDTKIRVGEMSEMRNFSITKDSHLQIRPGTHTLLHLRTAWDAWAEDQESPVEAPVFCGAWYGMVNKAYHLLCAFGGAIFDVNILTEAVTAVGACTQDETTTFFGFDEKVYLLNGHEYMSWGAGEDETFSEVEGYVPVIQTATEPGGSGTLLENVNRLTGKRRVKFSPDGTAKDFFLPEKEIDSVISVTGTEATYTVDTAAGKMTFATAPEKGTNTVTVTYKKGDGARAEVTSMHFSELYNGSLDSRVFLYGDGSNKTIYSGIDGDTGLATAEYFPDLYEAAIGDSNTPITALVRHYARLMAFKRDSAWSLQYSTTVLDNGITTPAFYVLPVNRQIGNDAPGQVRLLENNPLTLDGGSIYQWSSTSSSGNITDSEQNATRISDRIAATISGFDLEKTKTFNRKYHHEYWFLWKETALILNYSNNTWYTYTNMPFVSMLEVDQRTFGFTQEGKIKEVSRSYRNDDGEEISAYAATGAMDFDRDWQLKYSPVIFVAIKPENNARITVTAESNRRSDYPDKVVAASFASFTNVDFNHWSFLTNRKPQVERLKLKVKKATFYRLIFKSDSASATATVLETDVQLRYAGNVK</sequence>
<dbReference type="EMBL" id="AP023420">
    <property type="protein sequence ID" value="BCK85360.1"/>
    <property type="molecule type" value="Genomic_DNA"/>
</dbReference>
<dbReference type="RefSeq" id="WP_213543495.1">
    <property type="nucleotide sequence ID" value="NZ_AP023420.1"/>
</dbReference>
<evidence type="ECO:0000313" key="2">
    <source>
        <dbReference type="Proteomes" id="UP000679848"/>
    </source>
</evidence>
<dbReference type="Proteomes" id="UP000679848">
    <property type="component" value="Chromosome"/>
</dbReference>
<dbReference type="KEGG" id="pfaa:MM59RIKEN_26790"/>
<protein>
    <submittedName>
        <fullName evidence="1">Uncharacterized protein</fullName>
    </submittedName>
</protein>
<dbReference type="AlphaFoldDB" id="A0A810QAR8"/>
<proteinExistence type="predicted"/>
<keyword evidence="2" id="KW-1185">Reference proteome</keyword>
<name>A0A810QAR8_9FIRM</name>
<gene>
    <name evidence="1" type="ORF">MM59RIKEN_26790</name>
</gene>
<accession>A0A810QAR8</accession>